<dbReference type="GO" id="GO:0050660">
    <property type="term" value="F:flavin adenine dinucleotide binding"/>
    <property type="evidence" value="ECO:0007669"/>
    <property type="project" value="InterPro"/>
</dbReference>
<evidence type="ECO:0000313" key="7">
    <source>
        <dbReference type="EMBL" id="CAH7689414.1"/>
    </source>
</evidence>
<evidence type="ECO:0000256" key="4">
    <source>
        <dbReference type="ARBA" id="ARBA00022827"/>
    </source>
</evidence>
<dbReference type="GO" id="GO:0008115">
    <property type="term" value="F:sarcosine oxidase activity"/>
    <property type="evidence" value="ECO:0007669"/>
    <property type="project" value="TreeGrafter"/>
</dbReference>
<dbReference type="Gene3D" id="3.50.50.60">
    <property type="entry name" value="FAD/NAD(P)-binding domain"/>
    <property type="match status" value="1"/>
</dbReference>
<gene>
    <name evidence="7" type="ORF">PPACK8108_LOCUS24488</name>
</gene>
<dbReference type="InterPro" id="IPR036188">
    <property type="entry name" value="FAD/NAD-bd_sf"/>
</dbReference>
<accession>A0AAV0BUY7</accession>
<dbReference type="PANTHER" id="PTHR10961">
    <property type="entry name" value="PEROXISOMAL SARCOSINE OXIDASE"/>
    <property type="match status" value="1"/>
</dbReference>
<evidence type="ECO:0000259" key="6">
    <source>
        <dbReference type="Pfam" id="PF01266"/>
    </source>
</evidence>
<evidence type="ECO:0000313" key="8">
    <source>
        <dbReference type="Proteomes" id="UP001153365"/>
    </source>
</evidence>
<sequence length="456" mass="50446">MVAVDKTQPIIIVGGCGTFGLSTAWHLVKRGYTNIICLDRWVFPSRSSAGFDRNKIVRAGYSDPLYAKIAQEAIELWKQPLFDGIFHQTGWIAGTTTPTPLSADTDKLVASNSISAVGEFDRVLKVLNDLRLTGDITHLPDSKSFLEKFHNFFDNSPNFRGYFDKNAGWVDAAKALEAVGIVCQAAGVKFFHGAQGTVKSILRSSKGQSQVIGVMTEDGTAWKADKVILCLGAYSESLIDMEGQVTAAAYSTTHIALTPEEVRKYQNMPVIFIEGLGYTFPPDKTGCIKFCDLHVGHPWKHNVIGRSQAISIPRDSAYHESDTLPEEDIASVRKFIDYCLPYFSNRPFARTAMCWDCEAFDFGWIIGPHPSSPKNLFLATAGSGHTFKNLPNAGKYVVDSLEGKLDPVLQETWRWRPDKVKSVPVIDRVDLAELHGWNNDNPLGKSLKKNKPSAKL</sequence>
<evidence type="ECO:0000256" key="3">
    <source>
        <dbReference type="ARBA" id="ARBA00022630"/>
    </source>
</evidence>
<dbReference type="InterPro" id="IPR045170">
    <property type="entry name" value="MTOX"/>
</dbReference>
<keyword evidence="3" id="KW-0285">Flavoprotein</keyword>
<organism evidence="7 8">
    <name type="scientific">Phakopsora pachyrhizi</name>
    <name type="common">Asian soybean rust disease fungus</name>
    <dbReference type="NCBI Taxonomy" id="170000"/>
    <lineage>
        <taxon>Eukaryota</taxon>
        <taxon>Fungi</taxon>
        <taxon>Dikarya</taxon>
        <taxon>Basidiomycota</taxon>
        <taxon>Pucciniomycotina</taxon>
        <taxon>Pucciniomycetes</taxon>
        <taxon>Pucciniales</taxon>
        <taxon>Phakopsoraceae</taxon>
        <taxon>Phakopsora</taxon>
    </lineage>
</organism>
<proteinExistence type="inferred from homology"/>
<comment type="similarity">
    <text evidence="2">Belongs to the MSOX/MTOX family.</text>
</comment>
<dbReference type="Pfam" id="PF01266">
    <property type="entry name" value="DAO"/>
    <property type="match status" value="1"/>
</dbReference>
<feature type="domain" description="FAD dependent oxidoreductase" evidence="6">
    <location>
        <begin position="11"/>
        <end position="399"/>
    </location>
</feature>
<evidence type="ECO:0000256" key="2">
    <source>
        <dbReference type="ARBA" id="ARBA00010989"/>
    </source>
</evidence>
<evidence type="ECO:0000256" key="5">
    <source>
        <dbReference type="ARBA" id="ARBA00023002"/>
    </source>
</evidence>
<protein>
    <submittedName>
        <fullName evidence="7">Fructosyl amino acid oxidase</fullName>
    </submittedName>
</protein>
<dbReference type="InterPro" id="IPR006076">
    <property type="entry name" value="FAD-dep_OxRdtase"/>
</dbReference>
<dbReference type="Proteomes" id="UP001153365">
    <property type="component" value="Unassembled WGS sequence"/>
</dbReference>
<keyword evidence="8" id="KW-1185">Reference proteome</keyword>
<evidence type="ECO:0000256" key="1">
    <source>
        <dbReference type="ARBA" id="ARBA00001974"/>
    </source>
</evidence>
<dbReference type="AlphaFoldDB" id="A0AAV0BUY7"/>
<keyword evidence="4" id="KW-0274">FAD</keyword>
<dbReference type="EMBL" id="CALTRL010006073">
    <property type="protein sequence ID" value="CAH7689414.1"/>
    <property type="molecule type" value="Genomic_DNA"/>
</dbReference>
<dbReference type="GO" id="GO:0051698">
    <property type="term" value="F:saccharopine oxidase activity"/>
    <property type="evidence" value="ECO:0007669"/>
    <property type="project" value="TreeGrafter"/>
</dbReference>
<keyword evidence="5" id="KW-0560">Oxidoreductase</keyword>
<dbReference type="Gene3D" id="3.30.9.10">
    <property type="entry name" value="D-Amino Acid Oxidase, subunit A, domain 2"/>
    <property type="match status" value="1"/>
</dbReference>
<dbReference type="PANTHER" id="PTHR10961:SF26">
    <property type="entry name" value="L-SACCHAROPINE OXIDASE"/>
    <property type="match status" value="1"/>
</dbReference>
<comment type="caution">
    <text evidence="7">The sequence shown here is derived from an EMBL/GenBank/DDBJ whole genome shotgun (WGS) entry which is preliminary data.</text>
</comment>
<reference evidence="7" key="1">
    <citation type="submission" date="2022-06" db="EMBL/GenBank/DDBJ databases">
        <authorList>
            <consortium name="SYNGENTA / RWTH Aachen University"/>
        </authorList>
    </citation>
    <scope>NUCLEOTIDE SEQUENCE</scope>
</reference>
<name>A0AAV0BUY7_PHAPC</name>
<dbReference type="SUPFAM" id="SSF51905">
    <property type="entry name" value="FAD/NAD(P)-binding domain"/>
    <property type="match status" value="1"/>
</dbReference>
<comment type="cofactor">
    <cofactor evidence="1">
        <name>FAD</name>
        <dbReference type="ChEBI" id="CHEBI:57692"/>
    </cofactor>
</comment>